<protein>
    <recommendedName>
        <fullName evidence="5">Glycosyltransferase RgtA/B/C/D-like domain-containing protein</fullName>
    </recommendedName>
</protein>
<name>A0A2H0KLD6_9BACT</name>
<keyword evidence="1" id="KW-0677">Repeat</keyword>
<dbReference type="PROSITE" id="PS50005">
    <property type="entry name" value="TPR"/>
    <property type="match status" value="1"/>
</dbReference>
<dbReference type="AlphaFoldDB" id="A0A2H0KLD6"/>
<dbReference type="PANTHER" id="PTHR44227">
    <property type="match status" value="1"/>
</dbReference>
<accession>A0A2H0KLD6</accession>
<feature type="transmembrane region" description="Helical" evidence="4">
    <location>
        <begin position="5"/>
        <end position="26"/>
    </location>
</feature>
<feature type="transmembrane region" description="Helical" evidence="4">
    <location>
        <begin position="235"/>
        <end position="253"/>
    </location>
</feature>
<dbReference type="Pfam" id="PF13231">
    <property type="entry name" value="PMT_2"/>
    <property type="match status" value="1"/>
</dbReference>
<reference evidence="6 7" key="1">
    <citation type="submission" date="2017-09" db="EMBL/GenBank/DDBJ databases">
        <title>Depth-based differentiation of microbial function through sediment-hosted aquifers and enrichment of novel symbionts in the deep terrestrial subsurface.</title>
        <authorList>
            <person name="Probst A.J."/>
            <person name="Ladd B."/>
            <person name="Jarett J.K."/>
            <person name="Geller-Mcgrath D.E."/>
            <person name="Sieber C.M."/>
            <person name="Emerson J.B."/>
            <person name="Anantharaman K."/>
            <person name="Thomas B.C."/>
            <person name="Malmstrom R."/>
            <person name="Stieglmeier M."/>
            <person name="Klingl A."/>
            <person name="Woyke T."/>
            <person name="Ryan C.M."/>
            <person name="Banfield J.F."/>
        </authorList>
    </citation>
    <scope>NUCLEOTIDE SEQUENCE [LARGE SCALE GENOMIC DNA]</scope>
    <source>
        <strain evidence="6">CG11_big_fil_rev_8_21_14_0_20_35_14</strain>
    </source>
</reference>
<sequence length="498" mass="58299">MVKKVWIIIFLGLLIYGFSLFNGFVWDDEVVFQNSISPFDSTYYRPVTSVIRSTIYNIFGPRPFFFHFFQLIFHIVTAVFIYYLFKRFFKETLSLILALIFLVHPANVEAVSFASAMQEVLFTLTGLTGLYLFISSKNLSIAKIFLSTVILLIALLMKETAIVFFVLVFCYLFLFKKNKQNVLINYSILIVILLMTYLLVRISGGNLYIHGQGLFPIMRVSFITRLMNIPLIIKYYLGMFFFPINLAIAQHWVIKLPSFINFFLPLILEVLLFLTAVIYSLKKKDKIFAFFFLWFLVGLLPHLQIIPLNMTVAERWLYFPMIGLLGMMGSIIKISNIKYQISKILFSLAIIIISIFSIRSFIRTLDWRNGLALFGHDIKKTSSFDLQNNFGTELFRVGRYDEAKKYFKISTELAPYWWVNWNNLGAIYEREKNYQKAAEYYQKSINNGQYYLAYENLAKILVLHGKDQKKTEEFLKEVLKLFPKNENLLRINALLIEK</sequence>
<feature type="transmembrane region" description="Helical" evidence="4">
    <location>
        <begin position="186"/>
        <end position="209"/>
    </location>
</feature>
<keyword evidence="4" id="KW-0812">Transmembrane</keyword>
<evidence type="ECO:0000256" key="4">
    <source>
        <dbReference type="SAM" id="Phobius"/>
    </source>
</evidence>
<dbReference type="SUPFAM" id="SSF48452">
    <property type="entry name" value="TPR-like"/>
    <property type="match status" value="1"/>
</dbReference>
<dbReference type="Pfam" id="PF07719">
    <property type="entry name" value="TPR_2"/>
    <property type="match status" value="1"/>
</dbReference>
<feature type="transmembrane region" description="Helical" evidence="4">
    <location>
        <begin position="114"/>
        <end position="134"/>
    </location>
</feature>
<dbReference type="InterPro" id="IPR011990">
    <property type="entry name" value="TPR-like_helical_dom_sf"/>
</dbReference>
<feature type="transmembrane region" description="Helical" evidence="4">
    <location>
        <begin position="288"/>
        <end position="310"/>
    </location>
</feature>
<feature type="repeat" description="TPR" evidence="3">
    <location>
        <begin position="418"/>
        <end position="451"/>
    </location>
</feature>
<feature type="domain" description="Glycosyltransferase RgtA/B/C/D-like" evidence="5">
    <location>
        <begin position="46"/>
        <end position="194"/>
    </location>
</feature>
<dbReference type="InterPro" id="IPR013105">
    <property type="entry name" value="TPR_2"/>
</dbReference>
<evidence type="ECO:0000313" key="7">
    <source>
        <dbReference type="Proteomes" id="UP000229570"/>
    </source>
</evidence>
<feature type="transmembrane region" description="Helical" evidence="4">
    <location>
        <begin position="64"/>
        <end position="85"/>
    </location>
</feature>
<evidence type="ECO:0000313" key="6">
    <source>
        <dbReference type="EMBL" id="PIQ72077.1"/>
    </source>
</evidence>
<feature type="transmembrane region" description="Helical" evidence="4">
    <location>
        <begin position="344"/>
        <end position="362"/>
    </location>
</feature>
<dbReference type="InterPro" id="IPR052346">
    <property type="entry name" value="O-mannosyl-transferase_TMTC"/>
</dbReference>
<evidence type="ECO:0000259" key="5">
    <source>
        <dbReference type="Pfam" id="PF13231"/>
    </source>
</evidence>
<dbReference type="Gene3D" id="1.25.40.10">
    <property type="entry name" value="Tetratricopeptide repeat domain"/>
    <property type="match status" value="1"/>
</dbReference>
<keyword evidence="4" id="KW-0472">Membrane</keyword>
<evidence type="ECO:0000256" key="3">
    <source>
        <dbReference type="PROSITE-ProRule" id="PRU00339"/>
    </source>
</evidence>
<gene>
    <name evidence="6" type="ORF">COV86_04965</name>
</gene>
<dbReference type="InterPro" id="IPR019734">
    <property type="entry name" value="TPR_rpt"/>
</dbReference>
<keyword evidence="2 3" id="KW-0802">TPR repeat</keyword>
<dbReference type="Proteomes" id="UP000229570">
    <property type="component" value="Unassembled WGS sequence"/>
</dbReference>
<dbReference type="InterPro" id="IPR038731">
    <property type="entry name" value="RgtA/B/C-like"/>
</dbReference>
<comment type="caution">
    <text evidence="6">The sequence shown here is derived from an EMBL/GenBank/DDBJ whole genome shotgun (WGS) entry which is preliminary data.</text>
</comment>
<organism evidence="6 7">
    <name type="scientific">Candidatus Roizmanbacteria bacterium CG11_big_fil_rev_8_21_14_0_20_35_14</name>
    <dbReference type="NCBI Taxonomy" id="1974855"/>
    <lineage>
        <taxon>Bacteria</taxon>
        <taxon>Candidatus Roizmaniibacteriota</taxon>
    </lineage>
</organism>
<feature type="transmembrane region" description="Helical" evidence="4">
    <location>
        <begin position="259"/>
        <end position="281"/>
    </location>
</feature>
<keyword evidence="4" id="KW-1133">Transmembrane helix</keyword>
<dbReference type="EMBL" id="PCVL01000080">
    <property type="protein sequence ID" value="PIQ72077.1"/>
    <property type="molecule type" value="Genomic_DNA"/>
</dbReference>
<evidence type="ECO:0000256" key="1">
    <source>
        <dbReference type="ARBA" id="ARBA00022737"/>
    </source>
</evidence>
<dbReference type="Pfam" id="PF13181">
    <property type="entry name" value="TPR_8"/>
    <property type="match status" value="1"/>
</dbReference>
<feature type="transmembrane region" description="Helical" evidence="4">
    <location>
        <begin position="146"/>
        <end position="174"/>
    </location>
</feature>
<proteinExistence type="predicted"/>
<dbReference type="SMART" id="SM00028">
    <property type="entry name" value="TPR"/>
    <property type="match status" value="2"/>
</dbReference>
<feature type="transmembrane region" description="Helical" evidence="4">
    <location>
        <begin position="92"/>
        <end position="108"/>
    </location>
</feature>
<dbReference type="PANTHER" id="PTHR44227:SF3">
    <property type="entry name" value="PROTEIN O-MANNOSYL-TRANSFERASE TMTC4"/>
    <property type="match status" value="1"/>
</dbReference>
<feature type="transmembrane region" description="Helical" evidence="4">
    <location>
        <begin position="316"/>
        <end position="332"/>
    </location>
</feature>
<evidence type="ECO:0000256" key="2">
    <source>
        <dbReference type="ARBA" id="ARBA00022803"/>
    </source>
</evidence>